<dbReference type="InterPro" id="IPR032675">
    <property type="entry name" value="LRR_dom_sf"/>
</dbReference>
<organism evidence="1 2">
    <name type="scientific">Ziziphus jujuba var. spinosa</name>
    <dbReference type="NCBI Taxonomy" id="714518"/>
    <lineage>
        <taxon>Eukaryota</taxon>
        <taxon>Viridiplantae</taxon>
        <taxon>Streptophyta</taxon>
        <taxon>Embryophyta</taxon>
        <taxon>Tracheophyta</taxon>
        <taxon>Spermatophyta</taxon>
        <taxon>Magnoliopsida</taxon>
        <taxon>eudicotyledons</taxon>
        <taxon>Gunneridae</taxon>
        <taxon>Pentapetalae</taxon>
        <taxon>rosids</taxon>
        <taxon>fabids</taxon>
        <taxon>Rosales</taxon>
        <taxon>Rhamnaceae</taxon>
        <taxon>Paliureae</taxon>
        <taxon>Ziziphus</taxon>
    </lineage>
</organism>
<evidence type="ECO:0008006" key="3">
    <source>
        <dbReference type="Google" id="ProtNLM"/>
    </source>
</evidence>
<dbReference type="PANTHER" id="PTHR34630">
    <property type="entry name" value="OS11G0677101 PROTEIN"/>
    <property type="match status" value="1"/>
</dbReference>
<dbReference type="AlphaFoldDB" id="A0A978UKJ2"/>
<evidence type="ECO:0000313" key="1">
    <source>
        <dbReference type="EMBL" id="KAH7515344.1"/>
    </source>
</evidence>
<protein>
    <recommendedName>
        <fullName evidence="3">Disease resistance protein At3g14460</fullName>
    </recommendedName>
</protein>
<accession>A0A978UKJ2</accession>
<comment type="caution">
    <text evidence="1">The sequence shown here is derived from an EMBL/GenBank/DDBJ whole genome shotgun (WGS) entry which is preliminary data.</text>
</comment>
<reference evidence="1" key="1">
    <citation type="journal article" date="2021" name="Front. Plant Sci.">
        <title>Chromosome-Scale Genome Assembly for Chinese Sour Jujube and Insights Into Its Genome Evolution and Domestication Signature.</title>
        <authorList>
            <person name="Shen L.-Y."/>
            <person name="Luo H."/>
            <person name="Wang X.-L."/>
            <person name="Wang X.-M."/>
            <person name="Qiu X.-J."/>
            <person name="Liu H."/>
            <person name="Zhou S.-S."/>
            <person name="Jia K.-H."/>
            <person name="Nie S."/>
            <person name="Bao Y.-T."/>
            <person name="Zhang R.-G."/>
            <person name="Yun Q.-Z."/>
            <person name="Chai Y.-H."/>
            <person name="Lu J.-Y."/>
            <person name="Li Y."/>
            <person name="Zhao S.-W."/>
            <person name="Mao J.-F."/>
            <person name="Jia S.-G."/>
            <person name="Mao Y.-M."/>
        </authorList>
    </citation>
    <scope>NUCLEOTIDE SEQUENCE</scope>
    <source>
        <strain evidence="1">AT0</strain>
        <tissue evidence="1">Leaf</tissue>
    </source>
</reference>
<dbReference type="PANTHER" id="PTHR34630:SF103">
    <property type="entry name" value="AND NB-ARC DOMAIN DISEASE RESISTANCE PROTEIN, PUTATIVE-RELATED"/>
    <property type="match status" value="1"/>
</dbReference>
<evidence type="ECO:0000313" key="2">
    <source>
        <dbReference type="Proteomes" id="UP000813462"/>
    </source>
</evidence>
<name>A0A978UKJ2_ZIZJJ</name>
<proteinExistence type="predicted"/>
<dbReference type="EMBL" id="JAEACU010000010">
    <property type="protein sequence ID" value="KAH7515344.1"/>
    <property type="molecule type" value="Genomic_DNA"/>
</dbReference>
<dbReference type="Gene3D" id="3.80.10.10">
    <property type="entry name" value="Ribonuclease Inhibitor"/>
    <property type="match status" value="2"/>
</dbReference>
<gene>
    <name evidence="1" type="ORF">FEM48_Zijuj10G0016600</name>
</gene>
<sequence>MSAWEEWSSVGVEYGEVFTKLQQLHINGCKRLCCVDWSDSLPCLTQLEIKGKYGIEVVLELSLPRTPALRELKLGVCENPRLEELPQTLESIHIGVNNGLESLIEAINKGQTFFLKEVHIQKCCSAVTLLPECLPTTLTELEIKNCEKLEFPMQCSLKLSSIRRVTVMDSCDSLRFFPLDFFPNLIDLSITNCENLESLGVSSNGDGDGDGMLTSLSSIYICGCPNFVSFPEGRLHAPNLVVLEVYRCKKLKKLPEQMRNLHPSLHTLKISDCPELELFPEGGLPPNLIIPWAWNCPKLIAQQMQWYLRDRRRVFCTISKS</sequence>
<dbReference type="SUPFAM" id="SSF52058">
    <property type="entry name" value="L domain-like"/>
    <property type="match status" value="1"/>
</dbReference>
<dbReference type="Proteomes" id="UP000813462">
    <property type="component" value="Unassembled WGS sequence"/>
</dbReference>